<gene>
    <name evidence="1" type="ORF">ASZ90_010016</name>
</gene>
<comment type="caution">
    <text evidence="1">The sequence shown here is derived from an EMBL/GenBank/DDBJ whole genome shotgun (WGS) entry which is preliminary data.</text>
</comment>
<organism evidence="1">
    <name type="scientific">hydrocarbon metagenome</name>
    <dbReference type="NCBI Taxonomy" id="938273"/>
    <lineage>
        <taxon>unclassified sequences</taxon>
        <taxon>metagenomes</taxon>
        <taxon>ecological metagenomes</taxon>
    </lineage>
</organism>
<dbReference type="AlphaFoldDB" id="A0A0W8FIW0"/>
<evidence type="ECO:0000313" key="1">
    <source>
        <dbReference type="EMBL" id="KUG20243.1"/>
    </source>
</evidence>
<accession>A0A0W8FIW0</accession>
<name>A0A0W8FIW0_9ZZZZ</name>
<dbReference type="EMBL" id="LNQE01001210">
    <property type="protein sequence ID" value="KUG20243.1"/>
    <property type="molecule type" value="Genomic_DNA"/>
</dbReference>
<proteinExistence type="predicted"/>
<reference evidence="1" key="1">
    <citation type="journal article" date="2015" name="Proc. Natl. Acad. Sci. U.S.A.">
        <title>Networks of energetic and metabolic interactions define dynamics in microbial communities.</title>
        <authorList>
            <person name="Embree M."/>
            <person name="Liu J.K."/>
            <person name="Al-Bassam M.M."/>
            <person name="Zengler K."/>
        </authorList>
    </citation>
    <scope>NUCLEOTIDE SEQUENCE</scope>
</reference>
<protein>
    <submittedName>
        <fullName evidence="1">Uncharacterized protein</fullName>
    </submittedName>
</protein>
<sequence length="70" mass="7906">MYRHGHYQVFLIAVIRYLPEIRPDHTCRRAIPMRRSYRALADRRVLGHGHAGSPVSIASFTVDALSASTS</sequence>